<dbReference type="EC" id="3.1.3.7" evidence="3"/>
<evidence type="ECO:0000313" key="4">
    <source>
        <dbReference type="Proteomes" id="UP001224428"/>
    </source>
</evidence>
<gene>
    <name evidence="3" type="ORF">QLQ80_02630</name>
</gene>
<dbReference type="EMBL" id="JASDDP010000024">
    <property type="protein sequence ID" value="MDJ1645961.1"/>
    <property type="molecule type" value="Genomic_DNA"/>
</dbReference>
<dbReference type="SUPFAM" id="SSF64182">
    <property type="entry name" value="DHH phosphoesterases"/>
    <property type="match status" value="1"/>
</dbReference>
<dbReference type="InterPro" id="IPR003156">
    <property type="entry name" value="DHHA1_dom"/>
</dbReference>
<dbReference type="Gene3D" id="3.10.310.30">
    <property type="match status" value="1"/>
</dbReference>
<dbReference type="Pfam" id="PF01368">
    <property type="entry name" value="DHH"/>
    <property type="match status" value="1"/>
</dbReference>
<evidence type="ECO:0000313" key="3">
    <source>
        <dbReference type="EMBL" id="MDJ1645961.1"/>
    </source>
</evidence>
<comment type="caution">
    <text evidence="3">The sequence shown here is derived from an EMBL/GenBank/DDBJ whole genome shotgun (WGS) entry which is preliminary data.</text>
</comment>
<evidence type="ECO:0000259" key="2">
    <source>
        <dbReference type="Pfam" id="PF02272"/>
    </source>
</evidence>
<keyword evidence="4" id="KW-1185">Reference proteome</keyword>
<dbReference type="PANTHER" id="PTHR47618">
    <property type="entry name" value="BIFUNCTIONAL OLIGORIBONUCLEASE AND PAP PHOSPHATASE NRNA"/>
    <property type="match status" value="1"/>
</dbReference>
<evidence type="ECO:0000259" key="1">
    <source>
        <dbReference type="Pfam" id="PF01368"/>
    </source>
</evidence>
<feature type="domain" description="DHHA1" evidence="2">
    <location>
        <begin position="233"/>
        <end position="315"/>
    </location>
</feature>
<dbReference type="InterPro" id="IPR051319">
    <property type="entry name" value="Oligoribo/pAp-PDE_c-di-AMP_PDE"/>
</dbReference>
<dbReference type="PANTHER" id="PTHR47618:SF1">
    <property type="entry name" value="BIFUNCTIONAL OLIGORIBONUCLEASE AND PAP PHOSPHATASE NRNA"/>
    <property type="match status" value="1"/>
</dbReference>
<dbReference type="InterPro" id="IPR001667">
    <property type="entry name" value="DDH_dom"/>
</dbReference>
<organism evidence="3 4">
    <name type="scientific">Mycoplasma phocimorsus</name>
    <dbReference type="NCBI Taxonomy" id="3045839"/>
    <lineage>
        <taxon>Bacteria</taxon>
        <taxon>Bacillati</taxon>
        <taxon>Mycoplasmatota</taxon>
        <taxon>Mollicutes</taxon>
        <taxon>Mycoplasmataceae</taxon>
        <taxon>Mycoplasma</taxon>
    </lineage>
</organism>
<reference evidence="3" key="1">
    <citation type="submission" date="2023-05" db="EMBL/GenBank/DDBJ databases">
        <title>Mycoplasma phocimorsus sp. nov., isolated from Scandinavian patients with seal finger or septic arthritis after contact with seals.</title>
        <authorList>
            <person name="Skafte-Holm A."/>
            <person name="Pedersen T.R."/>
            <person name="Froelund M."/>
            <person name="Stegger M."/>
            <person name="Qvortrup K."/>
            <person name="Michaels D.L."/>
            <person name="Brown D.R."/>
            <person name="Jensen J.S."/>
        </authorList>
    </citation>
    <scope>NUCLEOTIDE SEQUENCE</scope>
    <source>
        <strain evidence="3">M5725</strain>
    </source>
</reference>
<dbReference type="InterPro" id="IPR038763">
    <property type="entry name" value="DHH_sf"/>
</dbReference>
<dbReference type="AlphaFoldDB" id="A0AAJ1PSE4"/>
<dbReference type="GO" id="GO:0008441">
    <property type="term" value="F:3'(2'),5'-bisphosphate nucleotidase activity"/>
    <property type="evidence" value="ECO:0007669"/>
    <property type="project" value="UniProtKB-EC"/>
</dbReference>
<sequence>MIIGSYKIAFNAIKKHKNIIIFHHTRPDGDCLGSQFGLAQLIRANFPNKNVYIIGDNNNSFEWMNYKFDKWEDVQFENSLGIIVDASNANRIFKSELLLDERITHKLRIDHHPVIADINYDYEWVDSSYVAAAEQIAYIAWKKKMKVPYDAAKHIYLGITTDSGRFLYASTSPRTYETVSNLIKKSNFDIQFVYNNLYAKTMKDIQITGEIMSNFKKQGRVLYYIFSKELQDKMKITPDQAAVYNNSLANIEDNRIWLFFIELEDGSYRTRLRSNGPRVNKVAEAFNAGGHDQAAGAMVKKEEIQKVIDLANQEIINFESENK</sequence>
<dbReference type="Gene3D" id="3.90.1640.10">
    <property type="entry name" value="inorganic pyrophosphatase (n-terminal core)"/>
    <property type="match status" value="1"/>
</dbReference>
<dbReference type="Pfam" id="PF02272">
    <property type="entry name" value="DHHA1"/>
    <property type="match status" value="1"/>
</dbReference>
<feature type="domain" description="DDH" evidence="1">
    <location>
        <begin position="18"/>
        <end position="159"/>
    </location>
</feature>
<dbReference type="Proteomes" id="UP001224428">
    <property type="component" value="Unassembled WGS sequence"/>
</dbReference>
<accession>A0AAJ1PSE4</accession>
<name>A0AAJ1PSE4_9MOLU</name>
<protein>
    <submittedName>
        <fullName evidence="3">Bifunctional oligoribonuclease/PAP phosphatase NrnA</fullName>
        <ecNumber evidence="3">3.1.3.7</ecNumber>
    </submittedName>
</protein>
<dbReference type="RefSeq" id="WP_283827363.1">
    <property type="nucleotide sequence ID" value="NZ_JASDDP010000024.1"/>
</dbReference>
<proteinExistence type="predicted"/>
<dbReference type="GO" id="GO:0003676">
    <property type="term" value="F:nucleic acid binding"/>
    <property type="evidence" value="ECO:0007669"/>
    <property type="project" value="InterPro"/>
</dbReference>
<keyword evidence="3" id="KW-0378">Hydrolase</keyword>